<proteinExistence type="predicted"/>
<dbReference type="eggNOG" id="COG4733">
    <property type="taxonomic scope" value="Bacteria"/>
</dbReference>
<dbReference type="eggNOG" id="COG3210">
    <property type="taxonomic scope" value="Bacteria"/>
</dbReference>
<feature type="chain" id="PRO_5004081555" description="DUF11 domain-containing protein" evidence="1">
    <location>
        <begin position="26"/>
        <end position="1388"/>
    </location>
</feature>
<dbReference type="Pfam" id="PF17963">
    <property type="entry name" value="Big_9"/>
    <property type="match status" value="2"/>
</dbReference>
<sequence>MKSKLRCRFSWTLAFFFFLSISVQAQINISNEALVTENFDGLAGSSSASLPAGWKMSGAGLGNIASWSAGTNVTTVSQQASNGSPSAAGRYNWGTSAGLDRAIGFMTDGSYPSPNAVLAHFRNNTGAPISSVTLTFQLERYRVNTSAFTLSLASSLDGTAWTERPEGTISSAVFSPAGSAYTFSSPRTVYKTVTISGLSIPDNGDFYLRWLFTSSGTDAQGIGLDNVTLTAGDGSPAVSATLEDELADSKTKAGPGDKITYRATITNTGTGNAEGVAYTNPTPANTTLDAVSVKTSALARNDDSYATAMDTPLSGTTVLANDVGLPSASLQVVSFGPGEDAAAIIANGSNSGSSDNGGTVVMASDGTFTYTPPMGFVGFDRFAYTAATAIEPTDTGIVTVAVGSGVAAFPESFSVLGNVSISPAAVAGVLANDGGDAKTVVAVNGSAANVGTAITTTQGGNLTLSADGSFTYNPPAGYEGSDQFTYTLDNGFSSLATATVTLTVSGMIWFVNNSGATAGDGRLSSPFNSLSAFQAVNNGSANNPAAGDNIFLYGTGTDYTPGLILLANQKLFGQGASLSLSDLTGLTPPANSASLPSTNGTSPLIAGTGTGIVVGTGNTIRGLIIGSTSGVGISGNSFGTLTLAEVSINTTSSGGALSLSTGTLAASFSSITSSGTTTNGIVLNGVGGTLAISSGTLSGSTAAPFAIIGGSVSVTFGGGISQANNAAMVSISGGHTGTLTFSGTLSATNGTGLQFDNADGTYSFNGTTTLNGGNAGIDILNGSGGTFTFASGTSITNPASRVMTINASAAGVTYSGTFSKSSAGQGISITNNTDTKTIAINGTGTKSLSTQTGNAVTITGNSAGTTVNFSGNNLSLTTTSGIGFTATGGGTVTVAGTGNSITSGTGTALNVVNTAIGAPAVAGQGGLNFQSISANGAANGIVLDNTGSSGGLTITGDAGSTKNNSGGTIQNTSGDGISLMNTRSVSLDQVNLQNTGGSGIYGTAVIDFSFTNGTINNSGTSGAADQSNIAFNKSVLFNENNVSGTVTITGNSFSNPHYHGVDIFNWAGLLNYANISNNVITAKTGATRSFGSAIRLIARGSTATSASVTRASLDNNTVQNGWLSAGIQAQGGHTGTGPAVTFGTAGHSTNVISISGNTLTATAAEPFNAEGIVAVHNHAGQANFRVNNNGTALLPIGKTVGTAISVSAFGQVTVTAEVNNNVVSPGNSFGSQGIGVGISNSAPGVHTQTTNYTVTINNNTVSQTDGNGILAVARDAAGLLNVSIKNNTVAAPLGGARPGIQVNAGSTNGDNDVCLDISGNTSAGSGGFLGIGLRKQGTSSTVNAFGIKGMAATSSPGVEAFVNAANPSGGGTLLISATSGFTNCTSSP</sequence>
<dbReference type="STRING" id="1279009.ADICEAN_02096"/>
<name>M7N288_9BACT</name>
<keyword evidence="1" id="KW-0732">Signal</keyword>
<dbReference type="OrthoDB" id="1391570at2"/>
<reference evidence="2 3" key="1">
    <citation type="journal article" date="2013" name="Genome Announc.">
        <title>Draft Genome Sequence of Cesiribacter andamanensis Strain AMV16T, Isolated from a Soil Sample from a Mud Volcano in the Andaman Islands, India.</title>
        <authorList>
            <person name="Shivaji S."/>
            <person name="Ara S."/>
            <person name="Begum Z."/>
            <person name="Srinivas T.N."/>
            <person name="Singh A."/>
            <person name="Kumar Pinnaka A."/>
        </authorList>
    </citation>
    <scope>NUCLEOTIDE SEQUENCE [LARGE SCALE GENOMIC DNA]</scope>
    <source>
        <strain evidence="2 3">AMV16</strain>
    </source>
</reference>
<accession>M7N288</accession>
<dbReference type="PATRIC" id="fig|1279009.4.peg.2122"/>
<organism evidence="2 3">
    <name type="scientific">Cesiribacter andamanensis AMV16</name>
    <dbReference type="NCBI Taxonomy" id="1279009"/>
    <lineage>
        <taxon>Bacteria</taxon>
        <taxon>Pseudomonadati</taxon>
        <taxon>Bacteroidota</taxon>
        <taxon>Cytophagia</taxon>
        <taxon>Cytophagales</taxon>
        <taxon>Cesiribacteraceae</taxon>
        <taxon>Cesiribacter</taxon>
    </lineage>
</organism>
<keyword evidence="3" id="KW-1185">Reference proteome</keyword>
<dbReference type="Proteomes" id="UP000011910">
    <property type="component" value="Unassembled WGS sequence"/>
</dbReference>
<evidence type="ECO:0008006" key="4">
    <source>
        <dbReference type="Google" id="ProtNLM"/>
    </source>
</evidence>
<comment type="caution">
    <text evidence="2">The sequence shown here is derived from an EMBL/GenBank/DDBJ whole genome shotgun (WGS) entry which is preliminary data.</text>
</comment>
<dbReference type="NCBIfam" id="TIGR01451">
    <property type="entry name" value="B_ant_repeat"/>
    <property type="match status" value="1"/>
</dbReference>
<dbReference type="RefSeq" id="WP_009195489.1">
    <property type="nucleotide sequence ID" value="NZ_AODQ01000046.1"/>
</dbReference>
<evidence type="ECO:0000256" key="1">
    <source>
        <dbReference type="SAM" id="SignalP"/>
    </source>
</evidence>
<dbReference type="InterPro" id="IPR006626">
    <property type="entry name" value="PbH1"/>
</dbReference>
<dbReference type="InterPro" id="IPR047589">
    <property type="entry name" value="DUF11_rpt"/>
</dbReference>
<evidence type="ECO:0000313" key="3">
    <source>
        <dbReference type="Proteomes" id="UP000011910"/>
    </source>
</evidence>
<evidence type="ECO:0000313" key="2">
    <source>
        <dbReference type="EMBL" id="EMR02768.1"/>
    </source>
</evidence>
<dbReference type="EMBL" id="AODQ01000046">
    <property type="protein sequence ID" value="EMR02768.1"/>
    <property type="molecule type" value="Genomic_DNA"/>
</dbReference>
<dbReference type="Gene3D" id="2.60.40.3440">
    <property type="match status" value="1"/>
</dbReference>
<protein>
    <recommendedName>
        <fullName evidence="4">DUF11 domain-containing protein</fullName>
    </recommendedName>
</protein>
<feature type="signal peptide" evidence="1">
    <location>
        <begin position="1"/>
        <end position="25"/>
    </location>
</feature>
<gene>
    <name evidence="2" type="ORF">ADICEAN_02096</name>
</gene>
<dbReference type="SMART" id="SM00710">
    <property type="entry name" value="PbH1"/>
    <property type="match status" value="11"/>
</dbReference>